<gene>
    <name evidence="13" type="ORF">NCGR_LOCUS16844</name>
</gene>
<protein>
    <recommendedName>
        <fullName evidence="12">SAM-dependent MTase RsmB/NOP-type domain-containing protein</fullName>
    </recommendedName>
</protein>
<dbReference type="EMBL" id="CAJGYO010000004">
    <property type="protein sequence ID" value="CAD6224576.1"/>
    <property type="molecule type" value="Genomic_DNA"/>
</dbReference>
<evidence type="ECO:0000256" key="10">
    <source>
        <dbReference type="PROSITE-ProRule" id="PRU01023"/>
    </source>
</evidence>
<feature type="compositionally biased region" description="Basic and acidic residues" evidence="11">
    <location>
        <begin position="484"/>
        <end position="507"/>
    </location>
</feature>
<keyword evidence="6 10" id="KW-0949">S-adenosyl-L-methionine</keyword>
<keyword evidence="4 10" id="KW-0489">Methyltransferase</keyword>
<dbReference type="GO" id="GO:0030488">
    <property type="term" value="P:tRNA methylation"/>
    <property type="evidence" value="ECO:0007669"/>
    <property type="project" value="UniProtKB-ARBA"/>
</dbReference>
<dbReference type="GO" id="GO:0005634">
    <property type="term" value="C:nucleus"/>
    <property type="evidence" value="ECO:0007669"/>
    <property type="project" value="UniProtKB-SubCell"/>
</dbReference>
<keyword evidence="7" id="KW-0819">tRNA processing</keyword>
<dbReference type="OrthoDB" id="6093671at2759"/>
<feature type="binding site" evidence="10">
    <location>
        <position position="223"/>
    </location>
    <ligand>
        <name>S-adenosyl-L-methionine</name>
        <dbReference type="ChEBI" id="CHEBI:59789"/>
    </ligand>
</feature>
<keyword evidence="9" id="KW-0539">Nucleus</keyword>
<feature type="compositionally biased region" description="Basic residues" evidence="11">
    <location>
        <begin position="1"/>
        <end position="16"/>
    </location>
</feature>
<dbReference type="PROSITE" id="PS01153">
    <property type="entry name" value="NOL1_NOP2_SUN"/>
    <property type="match status" value="1"/>
</dbReference>
<feature type="binding site" evidence="10">
    <location>
        <position position="284"/>
    </location>
    <ligand>
        <name>S-adenosyl-L-methionine</name>
        <dbReference type="ChEBI" id="CHEBI:59789"/>
    </ligand>
</feature>
<reference evidence="13" key="1">
    <citation type="submission" date="2020-10" db="EMBL/GenBank/DDBJ databases">
        <authorList>
            <person name="Han B."/>
            <person name="Lu T."/>
            <person name="Zhao Q."/>
            <person name="Huang X."/>
            <person name="Zhao Y."/>
        </authorList>
    </citation>
    <scope>NUCLEOTIDE SEQUENCE</scope>
</reference>
<feature type="region of interest" description="Disordered" evidence="11">
    <location>
        <begin position="480"/>
        <end position="564"/>
    </location>
</feature>
<comment type="subcellular location">
    <subcellularLocation>
        <location evidence="1">Nucleus</location>
    </subcellularLocation>
</comment>
<dbReference type="InterPro" id="IPR057285">
    <property type="entry name" value="Pre-PUA_NSUN2"/>
</dbReference>
<name>A0A811NP31_9POAL</name>
<dbReference type="InterPro" id="IPR049560">
    <property type="entry name" value="MeTrfase_RsmB-F_NOP2_cat"/>
</dbReference>
<evidence type="ECO:0000256" key="11">
    <source>
        <dbReference type="SAM" id="MobiDB-lite"/>
    </source>
</evidence>
<dbReference type="Proteomes" id="UP000604825">
    <property type="component" value="Unassembled WGS sequence"/>
</dbReference>
<evidence type="ECO:0000256" key="4">
    <source>
        <dbReference type="ARBA" id="ARBA00022603"/>
    </source>
</evidence>
<keyword evidence="3" id="KW-0820">tRNA-binding</keyword>
<dbReference type="Pfam" id="PF25376">
    <property type="entry name" value="Pre-PUA_NSUN2"/>
    <property type="match status" value="1"/>
</dbReference>
<evidence type="ECO:0000256" key="6">
    <source>
        <dbReference type="ARBA" id="ARBA00022691"/>
    </source>
</evidence>
<dbReference type="GO" id="GO:0000049">
    <property type="term" value="F:tRNA binding"/>
    <property type="evidence" value="ECO:0007669"/>
    <property type="project" value="UniProtKB-KW"/>
</dbReference>
<keyword evidence="5 10" id="KW-0808">Transferase</keyword>
<evidence type="ECO:0000313" key="14">
    <source>
        <dbReference type="Proteomes" id="UP000604825"/>
    </source>
</evidence>
<accession>A0A811NP31</accession>
<dbReference type="InterPro" id="IPR029063">
    <property type="entry name" value="SAM-dependent_MTases_sf"/>
</dbReference>
<keyword evidence="14" id="KW-1185">Reference proteome</keyword>
<evidence type="ECO:0000313" key="13">
    <source>
        <dbReference type="EMBL" id="CAD6224576.1"/>
    </source>
</evidence>
<evidence type="ECO:0000259" key="12">
    <source>
        <dbReference type="PROSITE" id="PS51686"/>
    </source>
</evidence>
<dbReference type="Pfam" id="PF01189">
    <property type="entry name" value="Methyltr_RsmB-F"/>
    <property type="match status" value="1"/>
</dbReference>
<sequence length="818" mass="91901">MGGGRKRGRTQRRHFKQGRENVWKHNPQRPPAGEGGEGREGNPSWQPFATENPAFEDYYKEQQIVPEEEWDSFMSMLRKPLPATFRINASCQFFQDICSQLENDFRKSLETEVTDEHEEDAIRPLPWYPGNLAWHLNFSRMQLRRNQALESFHEFLKRENEVGNITRQEAVSMVPPLFLNVQPDHHILDMCAAPGSKTFQLLEMIHQSTKPGMLPNALVVANDVDVQRCNLLIHQTKRMCTANLIVTNHEAQNFPGCNLAKFSSEVCMDEAKLQRLEFDRVLCDVPCSGDGTVRKGSDMWRKWNAGMGNGLHRLQVEIAMRGMGLLKVGGRMVYSTCSMNPVENEAVVAEVRDRGSWFGVHEDVPRYRKHVISPSMFPSGKGSKDSLYGEQETNITIDDSNNGDNLKTEEGTKVNCESGEATASYKKLNSTPICTEHSDYPLHRCMRIVPHDQNSGAFFIAVLHKLSLLNENQVVDGVKSEQNISKDKTENLEKDLGSDKASSEENIVHQQVIDNTNVLDGEQNGDGDNKSSKDKSSEDSKVNVNEAENGQAGTRDRRRQQNQGRWRGVDPVIFFKDEVTVKSIVSFYGITDSFPLEGHLVTRNPDTSHVKRIYYVSKSVQDVLELNIKVGERLKITSLGLKIFERQSSKEGSPCTFRLSSEGLPLLLPYITKQILYASAIDFQHLLQYRTIKFPDFVDAKFGEEASALLPGCCVVVLREGHQDIGSIATDPSAIAIVCWKGKTNLCVMVSPLDGKELLERISLRFGLKIPKGDKEKPSQEIAGSDELLDCATEADDQECFPESKASDIEISDAKDAE</sequence>
<feature type="compositionally biased region" description="Polar residues" evidence="11">
    <location>
        <begin position="542"/>
        <end position="552"/>
    </location>
</feature>
<dbReference type="SUPFAM" id="SSF53335">
    <property type="entry name" value="S-adenosyl-L-methionine-dependent methyltransferases"/>
    <property type="match status" value="1"/>
</dbReference>
<evidence type="ECO:0000256" key="9">
    <source>
        <dbReference type="ARBA" id="ARBA00023242"/>
    </source>
</evidence>
<dbReference type="InterPro" id="IPR057286">
    <property type="entry name" value="PUA_NSUN2"/>
</dbReference>
<evidence type="ECO:0000256" key="8">
    <source>
        <dbReference type="ARBA" id="ARBA00022884"/>
    </source>
</evidence>
<feature type="binding site" evidence="10">
    <location>
        <begin position="191"/>
        <end position="197"/>
    </location>
    <ligand>
        <name>S-adenosyl-L-methionine</name>
        <dbReference type="ChEBI" id="CHEBI:59789"/>
    </ligand>
</feature>
<feature type="active site" description="Nucleophile" evidence="10">
    <location>
        <position position="337"/>
    </location>
</feature>
<dbReference type="FunFam" id="3.40.50.150:FF:000153">
    <property type="entry name" value="S-adenosyl-L-methionine-dependent methyltransferase superfamily protein"/>
    <property type="match status" value="1"/>
</dbReference>
<dbReference type="InterPro" id="IPR018314">
    <property type="entry name" value="RsmB/NOL1/NOP2-like_CS"/>
</dbReference>
<dbReference type="AlphaFoldDB" id="A0A811NP31"/>
<dbReference type="Gene3D" id="3.40.50.150">
    <property type="entry name" value="Vaccinia Virus protein VP39"/>
    <property type="match status" value="1"/>
</dbReference>
<dbReference type="PANTHER" id="PTHR22808">
    <property type="entry name" value="NCL1 YEAST -RELATED NOL1/NOP2/FMU SUN DOMAIN-CONTAINING"/>
    <property type="match status" value="1"/>
</dbReference>
<evidence type="ECO:0000256" key="1">
    <source>
        <dbReference type="ARBA" id="ARBA00004123"/>
    </source>
</evidence>
<dbReference type="InterPro" id="IPR001678">
    <property type="entry name" value="MeTrfase_RsmB-F_NOP2_dom"/>
</dbReference>
<proteinExistence type="inferred from homology"/>
<feature type="compositionally biased region" description="Basic and acidic residues" evidence="11">
    <location>
        <begin position="527"/>
        <end position="541"/>
    </location>
</feature>
<evidence type="ECO:0000256" key="5">
    <source>
        <dbReference type="ARBA" id="ARBA00022679"/>
    </source>
</evidence>
<dbReference type="PRINTS" id="PR02011">
    <property type="entry name" value="RCMTNCL1"/>
</dbReference>
<feature type="compositionally biased region" description="Polar residues" evidence="11">
    <location>
        <begin position="508"/>
        <end position="518"/>
    </location>
</feature>
<comment type="caution">
    <text evidence="10">Lacks conserved residue(s) required for the propagation of feature annotation.</text>
</comment>
<dbReference type="PANTHER" id="PTHR22808:SF1">
    <property type="entry name" value="RNA CYTOSINE-C(5)-METHYLTRANSFERASE NSUN2-RELATED"/>
    <property type="match status" value="1"/>
</dbReference>
<comment type="similarity">
    <text evidence="2 10">Belongs to the class I-like SAM-binding methyltransferase superfamily. RsmB/NOP family.</text>
</comment>
<evidence type="ECO:0000256" key="7">
    <source>
        <dbReference type="ARBA" id="ARBA00022694"/>
    </source>
</evidence>
<dbReference type="InterPro" id="IPR023267">
    <property type="entry name" value="RCMT"/>
</dbReference>
<dbReference type="Pfam" id="PF25378">
    <property type="entry name" value="PUA_NSUN2"/>
    <property type="match status" value="1"/>
</dbReference>
<evidence type="ECO:0000256" key="3">
    <source>
        <dbReference type="ARBA" id="ARBA00022555"/>
    </source>
</evidence>
<organism evidence="13 14">
    <name type="scientific">Miscanthus lutarioriparius</name>
    <dbReference type="NCBI Taxonomy" id="422564"/>
    <lineage>
        <taxon>Eukaryota</taxon>
        <taxon>Viridiplantae</taxon>
        <taxon>Streptophyta</taxon>
        <taxon>Embryophyta</taxon>
        <taxon>Tracheophyta</taxon>
        <taxon>Spermatophyta</taxon>
        <taxon>Magnoliopsida</taxon>
        <taxon>Liliopsida</taxon>
        <taxon>Poales</taxon>
        <taxon>Poaceae</taxon>
        <taxon>PACMAD clade</taxon>
        <taxon>Panicoideae</taxon>
        <taxon>Andropogonodae</taxon>
        <taxon>Andropogoneae</taxon>
        <taxon>Saccharinae</taxon>
        <taxon>Miscanthus</taxon>
    </lineage>
</organism>
<keyword evidence="8 10" id="KW-0694">RNA-binding</keyword>
<dbReference type="PROSITE" id="PS51686">
    <property type="entry name" value="SAM_MT_RSMB_NOP"/>
    <property type="match status" value="1"/>
</dbReference>
<dbReference type="PRINTS" id="PR02008">
    <property type="entry name" value="RCMTFAMILY"/>
</dbReference>
<dbReference type="GO" id="GO:0016428">
    <property type="term" value="F:tRNA (cytidine-5-)-methyltransferase activity"/>
    <property type="evidence" value="ECO:0007669"/>
    <property type="project" value="InterPro"/>
</dbReference>
<feature type="domain" description="SAM-dependent MTase RsmB/NOP-type" evidence="12">
    <location>
        <begin position="73"/>
        <end position="466"/>
    </location>
</feature>
<evidence type="ECO:0000256" key="2">
    <source>
        <dbReference type="ARBA" id="ARBA00007494"/>
    </source>
</evidence>
<dbReference type="InterPro" id="IPR023270">
    <property type="entry name" value="RCMT_NCL1"/>
</dbReference>
<feature type="region of interest" description="Disordered" evidence="11">
    <location>
        <begin position="1"/>
        <end position="50"/>
    </location>
</feature>
<comment type="caution">
    <text evidence="13">The sequence shown here is derived from an EMBL/GenBank/DDBJ whole genome shotgun (WGS) entry which is preliminary data.</text>
</comment>